<dbReference type="SMART" id="SM00855">
    <property type="entry name" value="PGAM"/>
    <property type="match status" value="1"/>
</dbReference>
<dbReference type="GO" id="GO:0016791">
    <property type="term" value="F:phosphatase activity"/>
    <property type="evidence" value="ECO:0007669"/>
    <property type="project" value="TreeGrafter"/>
</dbReference>
<dbReference type="GO" id="GO:0003676">
    <property type="term" value="F:nucleic acid binding"/>
    <property type="evidence" value="ECO:0007669"/>
    <property type="project" value="InterPro"/>
</dbReference>
<dbReference type="InterPro" id="IPR012337">
    <property type="entry name" value="RNaseH-like_sf"/>
</dbReference>
<evidence type="ECO:0000313" key="6">
    <source>
        <dbReference type="Proteomes" id="UP000283832"/>
    </source>
</evidence>
<dbReference type="RefSeq" id="WP_119576036.1">
    <property type="nucleotide sequence ID" value="NZ_QXEC01000011.1"/>
</dbReference>
<dbReference type="OrthoDB" id="5296884at2"/>
<dbReference type="CDD" id="cd09279">
    <property type="entry name" value="RNase_HI_like"/>
    <property type="match status" value="1"/>
</dbReference>
<organism evidence="5 6">
    <name type="scientific">Micromonospora radicis</name>
    <dbReference type="NCBI Taxonomy" id="1894971"/>
    <lineage>
        <taxon>Bacteria</taxon>
        <taxon>Bacillati</taxon>
        <taxon>Actinomycetota</taxon>
        <taxon>Actinomycetes</taxon>
        <taxon>Micromonosporales</taxon>
        <taxon>Micromonosporaceae</taxon>
        <taxon>Micromonospora</taxon>
    </lineage>
</organism>
<comment type="caution">
    <text evidence="5">The sequence shown here is derived from an EMBL/GenBank/DDBJ whole genome shotgun (WGS) entry which is preliminary data.</text>
</comment>
<dbReference type="InterPro" id="IPR002156">
    <property type="entry name" value="RNaseH_domain"/>
</dbReference>
<evidence type="ECO:0000256" key="1">
    <source>
        <dbReference type="PIRSR" id="PIRSR036922-1"/>
    </source>
</evidence>
<evidence type="ECO:0000256" key="3">
    <source>
        <dbReference type="PIRSR" id="PIRSR613078-2"/>
    </source>
</evidence>
<dbReference type="CDD" id="cd07067">
    <property type="entry name" value="HP_PGM_like"/>
    <property type="match status" value="1"/>
</dbReference>
<dbReference type="Pfam" id="PF13456">
    <property type="entry name" value="RVT_3"/>
    <property type="match status" value="1"/>
</dbReference>
<dbReference type="NCBIfam" id="NF005567">
    <property type="entry name" value="PRK07238.1"/>
    <property type="match status" value="1"/>
</dbReference>
<dbReference type="InterPro" id="IPR050275">
    <property type="entry name" value="PGM_Phosphatase"/>
</dbReference>
<feature type="active site" description="Proton donor/acceptor" evidence="2">
    <location>
        <position position="281"/>
    </location>
</feature>
<dbReference type="PANTHER" id="PTHR48100">
    <property type="entry name" value="BROAD-SPECIFICITY PHOSPHATASE YOR283W-RELATED"/>
    <property type="match status" value="1"/>
</dbReference>
<name>A0A418MUE8_9ACTN</name>
<feature type="binding site" evidence="3">
    <location>
        <position position="256"/>
    </location>
    <ligand>
        <name>substrate</name>
    </ligand>
</feature>
<dbReference type="InterPro" id="IPR036397">
    <property type="entry name" value="RNaseH_sf"/>
</dbReference>
<gene>
    <name evidence="5" type="ORF">D2L64_13525</name>
</gene>
<dbReference type="Proteomes" id="UP000283832">
    <property type="component" value="Unassembled WGS sequence"/>
</dbReference>
<dbReference type="SUPFAM" id="SSF53254">
    <property type="entry name" value="Phosphoglycerate mutase-like"/>
    <property type="match status" value="1"/>
</dbReference>
<evidence type="ECO:0000259" key="4">
    <source>
        <dbReference type="PROSITE" id="PS50879"/>
    </source>
</evidence>
<reference evidence="5 6" key="1">
    <citation type="submission" date="2018-08" db="EMBL/GenBank/DDBJ databases">
        <title>Jishengella sp. nov., isolated from a root of Azadirachta indica A. Juss. var. siamensis Valenton.</title>
        <authorList>
            <person name="Kuncharoen N."/>
            <person name="Tanasupawat S."/>
            <person name="Kudo T."/>
            <person name="Ohkuma M."/>
        </authorList>
    </citation>
    <scope>NUCLEOTIDE SEQUENCE [LARGE SCALE GENOMIC DNA]</scope>
    <source>
        <strain evidence="5 6">AZ1-13</strain>
    </source>
</reference>
<dbReference type="PIRSF" id="PIRSF036922">
    <property type="entry name" value="RNaseH_PGAM"/>
    <property type="match status" value="1"/>
</dbReference>
<sequence length="402" mass="42361">MAPRTVLIEADGGSRGNPGPAGYGAVVRDPETGAVLAERSAAIGTATNNVAEYQGLIAGLSAAAELGATEVEVRMDSKLVVEQMSGRWQIKHPGLRPLAAQAAQLVGRFGVVRFNWIPRERNTHADALANAAMDAAAAAGVATPTVEPPRMVEPPRELGGPQAAGGGAKQVVARTETPGADLSSAPVSWEPRPTFTATRLILVRHGETEYTEQGRYSGRGDIALSAKGQAQVRATAARVAALAPEAAAVVSSPLSRCTATAEAIAAAIGDLPVRRDDDLIECDFGAWEGRTFAEVREQWAGELDAWLASTRVAPPDGESFTEVADRCTRVVERLLEAYPGQTVVLVSHVSPIKLMLRDALAAPDTFLHRLYLDAAGISLLDRWPDGGIAVRSINETAHLTHL</sequence>
<proteinExistence type="predicted"/>
<dbReference type="Gene3D" id="3.40.50.1240">
    <property type="entry name" value="Phosphoglycerate mutase-like"/>
    <property type="match status" value="1"/>
</dbReference>
<evidence type="ECO:0000256" key="2">
    <source>
        <dbReference type="PIRSR" id="PIRSR613078-1"/>
    </source>
</evidence>
<dbReference type="PANTHER" id="PTHR48100:SF62">
    <property type="entry name" value="GLUCOSYL-3-PHOSPHOGLYCERATE PHOSPHATASE"/>
    <property type="match status" value="1"/>
</dbReference>
<protein>
    <submittedName>
        <fullName evidence="5">Bifunctional RNase H/acid phosphatase</fullName>
    </submittedName>
</protein>
<keyword evidence="6" id="KW-1185">Reference proteome</keyword>
<dbReference type="SUPFAM" id="SSF53098">
    <property type="entry name" value="Ribonuclease H-like"/>
    <property type="match status" value="1"/>
</dbReference>
<dbReference type="EMBL" id="QXEC01000011">
    <property type="protein sequence ID" value="RIV37966.1"/>
    <property type="molecule type" value="Genomic_DNA"/>
</dbReference>
<dbReference type="Gene3D" id="3.30.420.10">
    <property type="entry name" value="Ribonuclease H-like superfamily/Ribonuclease H"/>
    <property type="match status" value="1"/>
</dbReference>
<feature type="domain" description="RNase H type-1" evidence="4">
    <location>
        <begin position="2"/>
        <end position="142"/>
    </location>
</feature>
<dbReference type="InterPro" id="IPR029033">
    <property type="entry name" value="His_PPase_superfam"/>
</dbReference>
<dbReference type="AlphaFoldDB" id="A0A418MUE8"/>
<dbReference type="GO" id="GO:0004523">
    <property type="term" value="F:RNA-DNA hybrid ribonuclease activity"/>
    <property type="evidence" value="ECO:0007669"/>
    <property type="project" value="InterPro"/>
</dbReference>
<feature type="active site" description="Tele-phosphohistidine intermediate" evidence="1">
    <location>
        <position position="205"/>
    </location>
</feature>
<evidence type="ECO:0000313" key="5">
    <source>
        <dbReference type="EMBL" id="RIV37966.1"/>
    </source>
</evidence>
<dbReference type="Pfam" id="PF00300">
    <property type="entry name" value="His_Phos_1"/>
    <property type="match status" value="1"/>
</dbReference>
<dbReference type="GO" id="GO:0005737">
    <property type="term" value="C:cytoplasm"/>
    <property type="evidence" value="ECO:0007669"/>
    <property type="project" value="TreeGrafter"/>
</dbReference>
<accession>A0A418MUE8</accession>
<dbReference type="PROSITE" id="PS50879">
    <property type="entry name" value="RNASE_H_1"/>
    <property type="match status" value="1"/>
</dbReference>
<dbReference type="InterPro" id="IPR014636">
    <property type="entry name" value="RNaseH/PGlycerate_mutase"/>
</dbReference>
<dbReference type="InterPro" id="IPR013078">
    <property type="entry name" value="His_Pase_superF_clade-1"/>
</dbReference>
<feature type="active site" description="Proton donor/acceptor; for phosphatase activity" evidence="1">
    <location>
        <position position="281"/>
    </location>
</feature>